<feature type="coiled-coil region" evidence="1">
    <location>
        <begin position="31"/>
        <end position="88"/>
    </location>
</feature>
<reference evidence="2 3" key="2">
    <citation type="submission" date="2020-08" db="EMBL/GenBank/DDBJ databases">
        <authorList>
            <person name="Ueki A."/>
            <person name="Tonouchi A."/>
        </authorList>
    </citation>
    <scope>NUCLEOTIDE SEQUENCE [LARGE SCALE GENOMIC DNA]</scope>
    <source>
        <strain evidence="2 3">CTTW</strain>
    </source>
</reference>
<proteinExistence type="predicted"/>
<gene>
    <name evidence="2" type="ORF">bsdcttw_21620</name>
</gene>
<reference evidence="2 3" key="1">
    <citation type="submission" date="2020-08" db="EMBL/GenBank/DDBJ databases">
        <title>Draft genome sequencing of an Anaerocolumna strain isolated from anoxic soil subjected to BSD treatment.</title>
        <authorList>
            <person name="Uek A."/>
            <person name="Tonouchi A."/>
        </authorList>
    </citation>
    <scope>NUCLEOTIDE SEQUENCE [LARGE SCALE GENOMIC DNA]</scope>
    <source>
        <strain evidence="2 3">CTTW</strain>
    </source>
</reference>
<organism evidence="2 3">
    <name type="scientific">Anaerocolumna chitinilytica</name>
    <dbReference type="NCBI Taxonomy" id="1727145"/>
    <lineage>
        <taxon>Bacteria</taxon>
        <taxon>Bacillati</taxon>
        <taxon>Bacillota</taxon>
        <taxon>Clostridia</taxon>
        <taxon>Lachnospirales</taxon>
        <taxon>Lachnospiraceae</taxon>
        <taxon>Anaerocolumna</taxon>
    </lineage>
</organism>
<dbReference type="KEGG" id="acht:bsdcttw_21620"/>
<name>A0A7I8DPD1_9FIRM</name>
<evidence type="ECO:0000256" key="1">
    <source>
        <dbReference type="SAM" id="Coils"/>
    </source>
</evidence>
<accession>A0A7I8DPD1</accession>
<dbReference type="EMBL" id="AP023368">
    <property type="protein sequence ID" value="BCJ99121.1"/>
    <property type="molecule type" value="Genomic_DNA"/>
</dbReference>
<dbReference type="RefSeq" id="WP_185259399.1">
    <property type="nucleotide sequence ID" value="NZ_AP023368.1"/>
</dbReference>
<dbReference type="Proteomes" id="UP000515703">
    <property type="component" value="Chromosome"/>
</dbReference>
<protein>
    <submittedName>
        <fullName evidence="2">Uncharacterized protein</fullName>
    </submittedName>
</protein>
<evidence type="ECO:0000313" key="3">
    <source>
        <dbReference type="Proteomes" id="UP000515703"/>
    </source>
</evidence>
<keyword evidence="3" id="KW-1185">Reference proteome</keyword>
<keyword evidence="1" id="KW-0175">Coiled coil</keyword>
<sequence length="90" mass="10023">MDEVKGEAETASQNTDECLTLLAHPTASMNLSGYNEEFKTVQLNLNSLNARMKEAKKSKDIDAIESSLNSILSELNDYNKLLEQFLKKVG</sequence>
<dbReference type="AlphaFoldDB" id="A0A7I8DPD1"/>
<evidence type="ECO:0000313" key="2">
    <source>
        <dbReference type="EMBL" id="BCJ99121.1"/>
    </source>
</evidence>